<dbReference type="PANTHER" id="PTHR38471:SF2">
    <property type="entry name" value="FOUR HELIX BUNDLE PROTEIN"/>
    <property type="match status" value="1"/>
</dbReference>
<dbReference type="Gene3D" id="1.20.1440.60">
    <property type="entry name" value="23S rRNA-intervening sequence"/>
    <property type="match status" value="1"/>
</dbReference>
<dbReference type="Pfam" id="PF05635">
    <property type="entry name" value="23S_rRNA_IVP"/>
    <property type="match status" value="1"/>
</dbReference>
<dbReference type="RefSeq" id="WP_377178922.1">
    <property type="nucleotide sequence ID" value="NZ_JBHTMY010000003.1"/>
</dbReference>
<reference evidence="2" key="1">
    <citation type="journal article" date="2019" name="Int. J. Syst. Evol. Microbiol.">
        <title>The Global Catalogue of Microorganisms (GCM) 10K type strain sequencing project: providing services to taxonomists for standard genome sequencing and annotation.</title>
        <authorList>
            <consortium name="The Broad Institute Genomics Platform"/>
            <consortium name="The Broad Institute Genome Sequencing Center for Infectious Disease"/>
            <person name="Wu L."/>
            <person name="Ma J."/>
        </authorList>
    </citation>
    <scope>NUCLEOTIDE SEQUENCE [LARGE SCALE GENOMIC DNA]</scope>
    <source>
        <strain evidence="2">CCUG 61485</strain>
    </source>
</reference>
<evidence type="ECO:0000313" key="2">
    <source>
        <dbReference type="Proteomes" id="UP001597201"/>
    </source>
</evidence>
<keyword evidence="2" id="KW-1185">Reference proteome</keyword>
<sequence length="118" mass="13376">MQNDLSKRLFTFSVSVIKFVRTLPFQVEYKVINYQLIKSATSAGANYEEAQAGISKADFTNKVRIALKEMKETNYWLRIIKEIIDPSSVDIENLTSLIDESLALNKILGSIVTRSKNT</sequence>
<dbReference type="PANTHER" id="PTHR38471">
    <property type="entry name" value="FOUR HELIX BUNDLE PROTEIN"/>
    <property type="match status" value="1"/>
</dbReference>
<organism evidence="1 2">
    <name type="scientific">Namhaeicola litoreus</name>
    <dbReference type="NCBI Taxonomy" id="1052145"/>
    <lineage>
        <taxon>Bacteria</taxon>
        <taxon>Pseudomonadati</taxon>
        <taxon>Bacteroidota</taxon>
        <taxon>Flavobacteriia</taxon>
        <taxon>Flavobacteriales</taxon>
        <taxon>Flavobacteriaceae</taxon>
        <taxon>Namhaeicola</taxon>
    </lineage>
</organism>
<comment type="caution">
    <text evidence="1">The sequence shown here is derived from an EMBL/GenBank/DDBJ whole genome shotgun (WGS) entry which is preliminary data.</text>
</comment>
<dbReference type="InterPro" id="IPR036583">
    <property type="entry name" value="23S_rRNA_IVS_sf"/>
</dbReference>
<protein>
    <submittedName>
        <fullName evidence="1">Four helix bundle protein</fullName>
    </submittedName>
</protein>
<dbReference type="Proteomes" id="UP001597201">
    <property type="component" value="Unassembled WGS sequence"/>
</dbReference>
<gene>
    <name evidence="1" type="ORF">ACFQ39_10820</name>
</gene>
<dbReference type="InterPro" id="IPR012657">
    <property type="entry name" value="23S_rRNA-intervening_sequence"/>
</dbReference>
<dbReference type="EMBL" id="JBHTMY010000003">
    <property type="protein sequence ID" value="MFD1316112.1"/>
    <property type="molecule type" value="Genomic_DNA"/>
</dbReference>
<evidence type="ECO:0000313" key="1">
    <source>
        <dbReference type="EMBL" id="MFD1316112.1"/>
    </source>
</evidence>
<dbReference type="NCBIfam" id="TIGR02436">
    <property type="entry name" value="four helix bundle protein"/>
    <property type="match status" value="1"/>
</dbReference>
<proteinExistence type="predicted"/>
<accession>A0ABW3Y2P2</accession>
<name>A0ABW3Y2P2_9FLAO</name>
<dbReference type="PIRSF" id="PIRSF035652">
    <property type="entry name" value="CHP02436"/>
    <property type="match status" value="1"/>
</dbReference>
<dbReference type="SUPFAM" id="SSF158446">
    <property type="entry name" value="IVS-encoded protein-like"/>
    <property type="match status" value="1"/>
</dbReference>